<feature type="region of interest" description="Disordered" evidence="1">
    <location>
        <begin position="565"/>
        <end position="614"/>
    </location>
</feature>
<feature type="compositionally biased region" description="Acidic residues" evidence="1">
    <location>
        <begin position="824"/>
        <end position="834"/>
    </location>
</feature>
<feature type="region of interest" description="Disordered" evidence="1">
    <location>
        <begin position="645"/>
        <end position="740"/>
    </location>
</feature>
<dbReference type="EMBL" id="ML992504">
    <property type="protein sequence ID" value="KAF2224771.1"/>
    <property type="molecule type" value="Genomic_DNA"/>
</dbReference>
<feature type="region of interest" description="Disordered" evidence="1">
    <location>
        <begin position="109"/>
        <end position="143"/>
    </location>
</feature>
<protein>
    <submittedName>
        <fullName evidence="2">Uncharacterized protein</fullName>
    </submittedName>
</protein>
<accession>A0A6A6GGH6</accession>
<feature type="compositionally biased region" description="Acidic residues" evidence="1">
    <location>
        <begin position="503"/>
        <end position="512"/>
    </location>
</feature>
<feature type="compositionally biased region" description="Polar residues" evidence="1">
    <location>
        <begin position="242"/>
        <end position="251"/>
    </location>
</feature>
<reference evidence="3" key="1">
    <citation type="journal article" date="2020" name="Stud. Mycol.">
        <title>101 Dothideomycetes genomes: A test case for predicting lifestyles and emergence of pathogens.</title>
        <authorList>
            <person name="Haridas S."/>
            <person name="Albert R."/>
            <person name="Binder M."/>
            <person name="Bloem J."/>
            <person name="LaButti K."/>
            <person name="Salamov A."/>
            <person name="Andreopoulos B."/>
            <person name="Baker S."/>
            <person name="Barry K."/>
            <person name="Bills G."/>
            <person name="Bluhm B."/>
            <person name="Cannon C."/>
            <person name="Castanera R."/>
            <person name="Culley D."/>
            <person name="Daum C."/>
            <person name="Ezra D."/>
            <person name="Gonzalez J."/>
            <person name="Henrissat B."/>
            <person name="Kuo A."/>
            <person name="Liang C."/>
            <person name="Lipzen A."/>
            <person name="Lutzoni F."/>
            <person name="Magnuson J."/>
            <person name="Mondo S."/>
            <person name="Nolan M."/>
            <person name="Ohm R."/>
            <person name="Pangilinan J."/>
            <person name="Park H.-J."/>
            <person name="Ramirez L."/>
            <person name="Alfaro M."/>
            <person name="Sun H."/>
            <person name="Tritt A."/>
            <person name="Yoshinaga Y."/>
            <person name="Zwiers L.-H."/>
            <person name="Turgeon B."/>
            <person name="Goodwin S."/>
            <person name="Spatafora J."/>
            <person name="Crous P."/>
            <person name="Grigoriev I."/>
        </authorList>
    </citation>
    <scope>NUCLEOTIDE SEQUENCE [LARGE SCALE GENOMIC DNA]</scope>
    <source>
        <strain evidence="3">CECT 20119</strain>
    </source>
</reference>
<gene>
    <name evidence="2" type="ORF">BDZ85DRAFT_279995</name>
</gene>
<keyword evidence="3" id="KW-1185">Reference proteome</keyword>
<dbReference type="Proteomes" id="UP000799538">
    <property type="component" value="Unassembled WGS sequence"/>
</dbReference>
<evidence type="ECO:0000313" key="2">
    <source>
        <dbReference type="EMBL" id="KAF2224771.1"/>
    </source>
</evidence>
<feature type="region of interest" description="Disordered" evidence="1">
    <location>
        <begin position="535"/>
        <end position="554"/>
    </location>
</feature>
<name>A0A6A6GGH6_9PEZI</name>
<feature type="compositionally biased region" description="Basic and acidic residues" evidence="1">
    <location>
        <begin position="300"/>
        <end position="319"/>
    </location>
</feature>
<sequence>MPANSAGDALIQSFNNSLPAGHGRGSSSNPSAPFAQEGTTLASLGLKASNDDIATEARGFHTNNVLGEYISARSLRSMGSGLPPTPPSQNGEFDEPLMSPAMLSEVYQDALSSPRMQVSTPVQLTGPPTPDTTPPSTRDQLRVPRKGLYHFPSLSQADSFVTARETLPSRSSNRSQSYQPVTLGDASFQSSRLHLSSTPDNIDAKGLDDKRDPITPPQKEVGQRVETSPSPRSRQSYQSSTRDLTNGVQTTKKPEGTRINGHLTPEVAHTSAHSRNSSITSASKSDTSPRRKPRHRRRPDGHTSSDHSKDSLRQQEDHNPNNSHDALYAHLRDEKSKRLSGQSYTSTVVEALVYTSPQKPHRGLRHAGKNLALRGDGNDLQQARRNFSDITEMHEHRLRHRKSPLPGRAFGMGHLHDANEKPRAFSTPESLRRQSSNTLAESPENSPIIAVRTLSKPAKRLTPPDWPLRPTNDGSAQSEQSEDVKSVNSVRRRGVRPGQPIELTDDEDEPVERDDSSPDMHFPRMGWRRGIVDDELLSPPLKPPTSFSMPRTRNDSLDIDESKLLPFRSHSGSDGGMTRGSLDGSRRGSLDPRMDHAHARHHSSAHTPMSDHSAWSDRTHTAEVNQARAISIYPHHNESLLLVQHPKSTPNRPPPLPSVAEPPSPIPRAVPKFEAFLDTGTPAASTPSLTQHHSPLTNPRTAPLPPVIQFIPATPLSEADRQLTSSPGIDPPFSMNSTAPLPARRASLRERARAQSVALVDAILWRGNSVRSTRRRRRDTVAEERPGYLDPFWRPRGFWEGFDSDEEGGYEPLPRGGDERDVGMGEEEEEEEEEKGAGKGKVDGEGREGAVGVWPRKMSVRKSRAGWGSGNGRGVDGGRKRGVRLPLSLPSPLRLGGGRSWVPGQEGTVALGVRKRRSEKALRTGTVLARGRFGVVGTKVRGLREWGGRVREGREERAREKRRERIRGSIGEMWVQEGR</sequence>
<feature type="compositionally biased region" description="Polar residues" evidence="1">
    <location>
        <begin position="682"/>
        <end position="700"/>
    </location>
</feature>
<feature type="compositionally biased region" description="Low complexity" evidence="1">
    <location>
        <begin position="227"/>
        <end position="241"/>
    </location>
</feature>
<feature type="compositionally biased region" description="Basic and acidic residues" evidence="1">
    <location>
        <begin position="513"/>
        <end position="522"/>
    </location>
</feature>
<feature type="compositionally biased region" description="Basic residues" evidence="1">
    <location>
        <begin position="290"/>
        <end position="299"/>
    </location>
</feature>
<feature type="compositionally biased region" description="Polar residues" evidence="1">
    <location>
        <begin position="110"/>
        <end position="123"/>
    </location>
</feature>
<proteinExistence type="predicted"/>
<feature type="compositionally biased region" description="Basic and acidic residues" evidence="1">
    <location>
        <begin position="584"/>
        <end position="597"/>
    </location>
</feature>
<feature type="region of interest" description="Disordered" evidence="1">
    <location>
        <begin position="862"/>
        <end position="889"/>
    </location>
</feature>
<feature type="compositionally biased region" description="Polar residues" evidence="1">
    <location>
        <begin position="427"/>
        <end position="445"/>
    </location>
</feature>
<feature type="region of interest" description="Disordered" evidence="1">
    <location>
        <begin position="189"/>
        <end position="324"/>
    </location>
</feature>
<feature type="compositionally biased region" description="Low complexity" evidence="1">
    <location>
        <begin position="277"/>
        <end position="286"/>
    </location>
</feature>
<dbReference type="AlphaFoldDB" id="A0A6A6GGH6"/>
<organism evidence="2 3">
    <name type="scientific">Elsinoe ampelina</name>
    <dbReference type="NCBI Taxonomy" id="302913"/>
    <lineage>
        <taxon>Eukaryota</taxon>
        <taxon>Fungi</taxon>
        <taxon>Dikarya</taxon>
        <taxon>Ascomycota</taxon>
        <taxon>Pezizomycotina</taxon>
        <taxon>Dothideomycetes</taxon>
        <taxon>Dothideomycetidae</taxon>
        <taxon>Myriangiales</taxon>
        <taxon>Elsinoaceae</taxon>
        <taxon>Elsinoe</taxon>
    </lineage>
</organism>
<feature type="compositionally biased region" description="Basic and acidic residues" evidence="1">
    <location>
        <begin position="835"/>
        <end position="848"/>
    </location>
</feature>
<feature type="compositionally biased region" description="Basic and acidic residues" evidence="1">
    <location>
        <begin position="202"/>
        <end position="213"/>
    </location>
</feature>
<feature type="region of interest" description="Disordered" evidence="1">
    <location>
        <begin position="803"/>
        <end position="849"/>
    </location>
</feature>
<feature type="compositionally biased region" description="Pro residues" evidence="1">
    <location>
        <begin position="651"/>
        <end position="668"/>
    </location>
</feature>
<feature type="region of interest" description="Disordered" evidence="1">
    <location>
        <begin position="1"/>
        <end position="38"/>
    </location>
</feature>
<feature type="compositionally biased region" description="Polar residues" evidence="1">
    <location>
        <begin position="189"/>
        <end position="200"/>
    </location>
</feature>
<evidence type="ECO:0000313" key="3">
    <source>
        <dbReference type="Proteomes" id="UP000799538"/>
    </source>
</evidence>
<dbReference type="OrthoDB" id="3870679at2759"/>
<feature type="region of interest" description="Disordered" evidence="1">
    <location>
        <begin position="418"/>
        <end position="525"/>
    </location>
</feature>
<feature type="compositionally biased region" description="Polar residues" evidence="1">
    <location>
        <begin position="25"/>
        <end position="38"/>
    </location>
</feature>
<evidence type="ECO:0000256" key="1">
    <source>
        <dbReference type="SAM" id="MobiDB-lite"/>
    </source>
</evidence>